<dbReference type="HOGENOM" id="CLU_1823078_0_0_5"/>
<keyword evidence="2" id="KW-1185">Reference proteome</keyword>
<gene>
    <name evidence="1" type="ORF">RG540_CH01400</name>
</gene>
<dbReference type="EMBL" id="HG938353">
    <property type="protein sequence ID" value="CDN46335.1"/>
    <property type="molecule type" value="Genomic_DNA"/>
</dbReference>
<dbReference type="eggNOG" id="ENOG5032VNH">
    <property type="taxonomic scope" value="Bacteria"/>
</dbReference>
<dbReference type="KEGG" id="ngg:RG540_CH01400"/>
<evidence type="ECO:0000313" key="1">
    <source>
        <dbReference type="EMBL" id="CDN46335.1"/>
    </source>
</evidence>
<dbReference type="OrthoDB" id="8281686at2"/>
<dbReference type="AlphaFoldDB" id="A0A068SML9"/>
<dbReference type="Proteomes" id="UP000028181">
    <property type="component" value="Chromosome I"/>
</dbReference>
<evidence type="ECO:0000313" key="2">
    <source>
        <dbReference type="Proteomes" id="UP000028181"/>
    </source>
</evidence>
<evidence type="ECO:0008006" key="3">
    <source>
        <dbReference type="Google" id="ProtNLM"/>
    </source>
</evidence>
<accession>A0A068SML9</accession>
<sequence length="145" mass="16560">MEQRAVDQLKTIARINRSYPDFQMSSSERLERWAEILELNPDRSLSTFRETEYQPDEIRAAMRGDGTAIAVAFGDPVLRAAGMRDDTYGEARRFFELSDRQIHKLVCFCHFGAHVSASTVAHQVRSIATRRSSGPLAYLASFFRR</sequence>
<dbReference type="GeneID" id="24259421"/>
<organism evidence="1 2">
    <name type="scientific">Neorhizobium galegae bv. orientalis str. HAMBI 540</name>
    <dbReference type="NCBI Taxonomy" id="1028800"/>
    <lineage>
        <taxon>Bacteria</taxon>
        <taxon>Pseudomonadati</taxon>
        <taxon>Pseudomonadota</taxon>
        <taxon>Alphaproteobacteria</taxon>
        <taxon>Hyphomicrobiales</taxon>
        <taxon>Rhizobiaceae</taxon>
        <taxon>Rhizobium/Agrobacterium group</taxon>
        <taxon>Neorhizobium</taxon>
    </lineage>
</organism>
<proteinExistence type="predicted"/>
<dbReference type="RefSeq" id="WP_038539647.1">
    <property type="nucleotide sequence ID" value="NZ_HG938353.1"/>
</dbReference>
<reference evidence="2" key="1">
    <citation type="journal article" date="2014" name="BMC Genomics">
        <title>Genome sequencing of two Neorhizobium galegae strains reveals a noeT gene responsible for the unusual acetylation of the nodulation factors.</title>
        <authorList>
            <person name="Osterman J."/>
            <person name="Marsh J."/>
            <person name="Laine P.K."/>
            <person name="Zeng Z."/>
            <person name="Alatalo E."/>
            <person name="Sullivan J.T."/>
            <person name="Young J.P."/>
            <person name="Thomas-Oates J."/>
            <person name="Paulin L."/>
            <person name="Lindstrom K."/>
        </authorList>
    </citation>
    <scope>NUCLEOTIDE SEQUENCE [LARGE SCALE GENOMIC DNA]</scope>
    <source>
        <strain evidence="2">HAMBI 540</strain>
    </source>
</reference>
<name>A0A068SML9_NEOGA</name>
<protein>
    <recommendedName>
        <fullName evidence="3">Mlr2375 protein</fullName>
    </recommendedName>
</protein>